<organism evidence="2 3">
    <name type="scientific">Kordiimonas pumila</name>
    <dbReference type="NCBI Taxonomy" id="2161677"/>
    <lineage>
        <taxon>Bacteria</taxon>
        <taxon>Pseudomonadati</taxon>
        <taxon>Pseudomonadota</taxon>
        <taxon>Alphaproteobacteria</taxon>
        <taxon>Kordiimonadales</taxon>
        <taxon>Kordiimonadaceae</taxon>
        <taxon>Kordiimonas</taxon>
    </lineage>
</organism>
<gene>
    <name evidence="2" type="ORF">ACFOKA_01600</name>
</gene>
<dbReference type="RefSeq" id="WP_194214965.1">
    <property type="nucleotide sequence ID" value="NZ_CP061205.1"/>
</dbReference>
<proteinExistence type="predicted"/>
<keyword evidence="1" id="KW-0732">Signal</keyword>
<protein>
    <submittedName>
        <fullName evidence="2">Uncharacterized protein</fullName>
    </submittedName>
</protein>
<dbReference type="EMBL" id="JBHRSL010000001">
    <property type="protein sequence ID" value="MFC3050591.1"/>
    <property type="molecule type" value="Genomic_DNA"/>
</dbReference>
<dbReference type="Proteomes" id="UP001595444">
    <property type="component" value="Unassembled WGS sequence"/>
</dbReference>
<reference evidence="3" key="1">
    <citation type="journal article" date="2019" name="Int. J. Syst. Evol. Microbiol.">
        <title>The Global Catalogue of Microorganisms (GCM) 10K type strain sequencing project: providing services to taxonomists for standard genome sequencing and annotation.</title>
        <authorList>
            <consortium name="The Broad Institute Genomics Platform"/>
            <consortium name="The Broad Institute Genome Sequencing Center for Infectious Disease"/>
            <person name="Wu L."/>
            <person name="Ma J."/>
        </authorList>
    </citation>
    <scope>NUCLEOTIDE SEQUENCE [LARGE SCALE GENOMIC DNA]</scope>
    <source>
        <strain evidence="3">KCTC 62164</strain>
    </source>
</reference>
<evidence type="ECO:0000256" key="1">
    <source>
        <dbReference type="SAM" id="SignalP"/>
    </source>
</evidence>
<keyword evidence="3" id="KW-1185">Reference proteome</keyword>
<accession>A0ABV7D179</accession>
<evidence type="ECO:0000313" key="2">
    <source>
        <dbReference type="EMBL" id="MFC3050591.1"/>
    </source>
</evidence>
<comment type="caution">
    <text evidence="2">The sequence shown here is derived from an EMBL/GenBank/DDBJ whole genome shotgun (WGS) entry which is preliminary data.</text>
</comment>
<feature type="chain" id="PRO_5047184599" evidence="1">
    <location>
        <begin position="23"/>
        <end position="120"/>
    </location>
</feature>
<name>A0ABV7D179_9PROT</name>
<sequence length="120" mass="12931">MRKLLVMMIIVALGSMQGATFAAPLSVHDNHASMQTLDAPHAMHQQTPAKTAAATAENHACCDKDTSCQCNTGSRCHVAQIFDTSAVNTEIFGLKQGHEQRRFKLADSGYIYGFAPPPKA</sequence>
<feature type="signal peptide" evidence="1">
    <location>
        <begin position="1"/>
        <end position="22"/>
    </location>
</feature>
<evidence type="ECO:0000313" key="3">
    <source>
        <dbReference type="Proteomes" id="UP001595444"/>
    </source>
</evidence>